<dbReference type="PANTHER" id="PTHR15160">
    <property type="entry name" value="VON HIPPEL-LINDAU PROTEIN"/>
    <property type="match status" value="1"/>
</dbReference>
<dbReference type="Pfam" id="PF02577">
    <property type="entry name" value="BFN_dom"/>
    <property type="match status" value="1"/>
</dbReference>
<evidence type="ECO:0000256" key="2">
    <source>
        <dbReference type="ARBA" id="ARBA00025428"/>
    </source>
</evidence>
<proteinExistence type="inferred from homology"/>
<reference evidence="4" key="1">
    <citation type="journal article" date="2020" name="bioRxiv">
        <title>Comparative genomics of Chlamydomonas.</title>
        <authorList>
            <person name="Craig R.J."/>
            <person name="Hasan A.R."/>
            <person name="Ness R.W."/>
            <person name="Keightley P.D."/>
        </authorList>
    </citation>
    <scope>NUCLEOTIDE SEQUENCE</scope>
    <source>
        <strain evidence="4">CCAP 11/173</strain>
    </source>
</reference>
<evidence type="ECO:0000313" key="4">
    <source>
        <dbReference type="EMBL" id="KAG2447428.1"/>
    </source>
</evidence>
<dbReference type="OrthoDB" id="566255at2759"/>
<accession>A0A836B4T5</accession>
<dbReference type="EMBL" id="JAEHOD010000022">
    <property type="protein sequence ID" value="KAG2447428.1"/>
    <property type="molecule type" value="Genomic_DNA"/>
</dbReference>
<dbReference type="GO" id="GO:0030891">
    <property type="term" value="C:VCB complex"/>
    <property type="evidence" value="ECO:0007669"/>
    <property type="project" value="TreeGrafter"/>
</dbReference>
<name>A0A836B4T5_9CHLO</name>
<keyword evidence="5" id="KW-1185">Reference proteome</keyword>
<dbReference type="InterPro" id="IPR003729">
    <property type="entry name" value="Bi_nuclease_dom"/>
</dbReference>
<dbReference type="Gene3D" id="3.10.690.10">
    <property type="entry name" value="Bifunctional nuclease domain"/>
    <property type="match status" value="1"/>
</dbReference>
<dbReference type="PROSITE" id="PS51658">
    <property type="entry name" value="BFN"/>
    <property type="match status" value="1"/>
</dbReference>
<evidence type="ECO:0000313" key="5">
    <source>
        <dbReference type="Proteomes" id="UP000613740"/>
    </source>
</evidence>
<comment type="function">
    <text evidence="2">Bifunctional nuclease with both RNase and DNase activities. Involved in basal defense response. Participates in abscisic acid-derived callose deposition following infection by a necrotrophic pathogen.</text>
</comment>
<dbReference type="Proteomes" id="UP000613740">
    <property type="component" value="Unassembled WGS sequence"/>
</dbReference>
<dbReference type="PANTHER" id="PTHR15160:SF1">
    <property type="entry name" value="VON HIPPEL-LINDAU DISEASE TUMOR SUPPRESSOR"/>
    <property type="match status" value="1"/>
</dbReference>
<dbReference type="SUPFAM" id="SSF103256">
    <property type="entry name" value="Hypothetical protein TM0160"/>
    <property type="match status" value="1"/>
</dbReference>
<dbReference type="GO" id="GO:0004518">
    <property type="term" value="F:nuclease activity"/>
    <property type="evidence" value="ECO:0007669"/>
    <property type="project" value="InterPro"/>
</dbReference>
<dbReference type="InterPro" id="IPR036104">
    <property type="entry name" value="BFN_sf"/>
</dbReference>
<dbReference type="GO" id="GO:0016567">
    <property type="term" value="P:protein ubiquitination"/>
    <property type="evidence" value="ECO:0007669"/>
    <property type="project" value="TreeGrafter"/>
</dbReference>
<protein>
    <recommendedName>
        <fullName evidence="3">BFN domain-containing protein</fullName>
    </recommendedName>
</protein>
<organism evidence="4 5">
    <name type="scientific">Chlamydomonas schloesseri</name>
    <dbReference type="NCBI Taxonomy" id="2026947"/>
    <lineage>
        <taxon>Eukaryota</taxon>
        <taxon>Viridiplantae</taxon>
        <taxon>Chlorophyta</taxon>
        <taxon>core chlorophytes</taxon>
        <taxon>Chlorophyceae</taxon>
        <taxon>CS clade</taxon>
        <taxon>Chlamydomonadales</taxon>
        <taxon>Chlamydomonadaceae</taxon>
        <taxon>Chlamydomonas</taxon>
    </lineage>
</organism>
<sequence length="328" mass="36259">MASVLSAQTPVLRSTARGVVSPVCSTTAGASVRRSTASVAAHGWTARSPVPTSSPCVSGRCNRVVAQAFEQGNTGSSRDPSLDGFVEVKVDQVRVNSGNAVVYLRILDGRERVLPVHIGENESNALLKEINKQRQMRPLTHDVMKNILREIKFRVVKIRITDIVANTYYARIHLAKVNDATGQPEPGTEVDVDARPSDAINLAVRFGSPMYVSKRIADAASTVYPDQPAAPNETASEIVRSVRETLASFEDPTVMYQLQKDLAVKEERFEDARSMQQLIYHEMTHNQLLRLVVAMESALSDGRYEEAARLRDEFRRLSANAPSEQRRT</sequence>
<dbReference type="AlphaFoldDB" id="A0A836B4T5"/>
<dbReference type="GO" id="GO:0005634">
    <property type="term" value="C:nucleus"/>
    <property type="evidence" value="ECO:0007669"/>
    <property type="project" value="TreeGrafter"/>
</dbReference>
<evidence type="ECO:0000256" key="1">
    <source>
        <dbReference type="ARBA" id="ARBA00009095"/>
    </source>
</evidence>
<comment type="similarity">
    <text evidence="1">Belongs to the bifunctional nuclease family.</text>
</comment>
<feature type="domain" description="BFN" evidence="3">
    <location>
        <begin position="85"/>
        <end position="224"/>
    </location>
</feature>
<evidence type="ECO:0000259" key="3">
    <source>
        <dbReference type="PROSITE" id="PS51658"/>
    </source>
</evidence>
<gene>
    <name evidence="4" type="ORF">HYH02_007754</name>
</gene>
<comment type="caution">
    <text evidence="4">The sequence shown here is derived from an EMBL/GenBank/DDBJ whole genome shotgun (WGS) entry which is preliminary data.</text>
</comment>